<gene>
    <name evidence="3" type="ORF">HMPREF1094_04651</name>
</gene>
<sequence length="107" mass="12008">MFGYACYDTDVLMLAAIYYANALAKKLHDASCKNNILQHDAKTQATVSYENGKFKDITNIIISTQHIVSASQKEIENLIINDVIKKTIPSSIMNKDIIFLVNPSGRW</sequence>
<dbReference type="EMBL" id="AGYV01000016">
    <property type="protein sequence ID" value="ENY83424.1"/>
    <property type="molecule type" value="Genomic_DNA"/>
</dbReference>
<dbReference type="Pfam" id="PF02772">
    <property type="entry name" value="S-AdoMet_synt_M"/>
    <property type="match status" value="1"/>
</dbReference>
<keyword evidence="1" id="KW-0479">Metal-binding</keyword>
<dbReference type="GO" id="GO:0006556">
    <property type="term" value="P:S-adenosylmethionine biosynthetic process"/>
    <property type="evidence" value="ECO:0007669"/>
    <property type="project" value="InterPro"/>
</dbReference>
<dbReference type="RefSeq" id="WP_002611780.1">
    <property type="nucleotide sequence ID" value="NZ_KB850948.1"/>
</dbReference>
<dbReference type="HOGENOM" id="CLU_2205454_0_0_9"/>
<reference evidence="3 4" key="1">
    <citation type="submission" date="2013-01" db="EMBL/GenBank/DDBJ databases">
        <title>The Genome Sequence of Clostridium innocuum 2959.</title>
        <authorList>
            <consortium name="The Broad Institute Genome Sequencing Platform"/>
            <person name="Earl A."/>
            <person name="Ward D."/>
            <person name="Feldgarden M."/>
            <person name="Gevers D."/>
            <person name="Courvalin P."/>
            <person name="Lambert T."/>
            <person name="Walker B."/>
            <person name="Young S.K."/>
            <person name="Zeng Q."/>
            <person name="Gargeya S."/>
            <person name="Fitzgerald M."/>
            <person name="Haas B."/>
            <person name="Abouelleil A."/>
            <person name="Alvarado L."/>
            <person name="Arachchi H.M."/>
            <person name="Berlin A.M."/>
            <person name="Chapman S.B."/>
            <person name="Dewar J."/>
            <person name="Goldberg J."/>
            <person name="Griggs A."/>
            <person name="Gujja S."/>
            <person name="Hansen M."/>
            <person name="Howarth C."/>
            <person name="Imamovic A."/>
            <person name="Larimer J."/>
            <person name="McCowan C."/>
            <person name="Murphy C."/>
            <person name="Neiman D."/>
            <person name="Pearson M."/>
            <person name="Priest M."/>
            <person name="Roberts A."/>
            <person name="Saif S."/>
            <person name="Shea T."/>
            <person name="Sisk P."/>
            <person name="Sykes S."/>
            <person name="Wortman J."/>
            <person name="Nusbaum C."/>
            <person name="Birren B."/>
        </authorList>
    </citation>
    <scope>NUCLEOTIDE SEQUENCE [LARGE SCALE GENOMIC DNA]</scope>
    <source>
        <strain evidence="3 4">2959</strain>
    </source>
</reference>
<dbReference type="AlphaFoldDB" id="N9UYV9"/>
<dbReference type="SUPFAM" id="SSF55973">
    <property type="entry name" value="S-adenosylmethionine synthetase"/>
    <property type="match status" value="1"/>
</dbReference>
<dbReference type="PANTHER" id="PTHR11964">
    <property type="entry name" value="S-ADENOSYLMETHIONINE SYNTHETASE"/>
    <property type="match status" value="1"/>
</dbReference>
<feature type="domain" description="S-adenosylmethionine synthetase central" evidence="2">
    <location>
        <begin position="1"/>
        <end position="107"/>
    </location>
</feature>
<protein>
    <recommendedName>
        <fullName evidence="2">S-adenosylmethionine synthetase central domain-containing protein</fullName>
    </recommendedName>
</protein>
<accession>N9UYV9</accession>
<dbReference type="eggNOG" id="COG0192">
    <property type="taxonomic scope" value="Bacteria"/>
</dbReference>
<dbReference type="InterPro" id="IPR002133">
    <property type="entry name" value="S-AdoMet_synthetase"/>
</dbReference>
<proteinExistence type="predicted"/>
<dbReference type="GO" id="GO:0004478">
    <property type="term" value="F:methionine adenosyltransferase activity"/>
    <property type="evidence" value="ECO:0007669"/>
    <property type="project" value="InterPro"/>
</dbReference>
<dbReference type="GO" id="GO:0005524">
    <property type="term" value="F:ATP binding"/>
    <property type="evidence" value="ECO:0007669"/>
    <property type="project" value="InterPro"/>
</dbReference>
<dbReference type="InterPro" id="IPR022629">
    <property type="entry name" value="S-AdoMet_synt_central"/>
</dbReference>
<dbReference type="Gene3D" id="3.30.300.10">
    <property type="match status" value="1"/>
</dbReference>
<dbReference type="Proteomes" id="UP000013051">
    <property type="component" value="Unassembled WGS sequence"/>
</dbReference>
<keyword evidence="4" id="KW-1185">Reference proteome</keyword>
<evidence type="ECO:0000313" key="3">
    <source>
        <dbReference type="EMBL" id="ENY83424.1"/>
    </source>
</evidence>
<evidence type="ECO:0000256" key="1">
    <source>
        <dbReference type="ARBA" id="ARBA00022723"/>
    </source>
</evidence>
<comment type="caution">
    <text evidence="3">The sequence shown here is derived from an EMBL/GenBank/DDBJ whole genome shotgun (WGS) entry which is preliminary data.</text>
</comment>
<organism evidence="3 4">
    <name type="scientific">[Clostridium] innocuum 2959</name>
    <dbReference type="NCBI Taxonomy" id="999413"/>
    <lineage>
        <taxon>Bacteria</taxon>
        <taxon>Bacillati</taxon>
        <taxon>Bacillota</taxon>
        <taxon>Clostridia</taxon>
        <taxon>Eubacteriales</taxon>
        <taxon>Clostridiaceae</taxon>
        <taxon>Clostridium</taxon>
    </lineage>
</organism>
<dbReference type="InterPro" id="IPR022636">
    <property type="entry name" value="S-AdoMet_synthetase_sfam"/>
</dbReference>
<dbReference type="GO" id="GO:0046872">
    <property type="term" value="F:metal ion binding"/>
    <property type="evidence" value="ECO:0007669"/>
    <property type="project" value="UniProtKB-KW"/>
</dbReference>
<name>N9UYV9_CLOIN</name>
<evidence type="ECO:0000259" key="2">
    <source>
        <dbReference type="Pfam" id="PF02772"/>
    </source>
</evidence>
<evidence type="ECO:0000313" key="4">
    <source>
        <dbReference type="Proteomes" id="UP000013051"/>
    </source>
</evidence>